<comment type="subcellular location">
    <subcellularLocation>
        <location evidence="1">Nucleus</location>
    </subcellularLocation>
</comment>
<dbReference type="PANTHER" id="PTHR23138:SF142">
    <property type="entry name" value="RAN-BINDING PROTEIN 3B-RELATED"/>
    <property type="match status" value="1"/>
</dbReference>
<evidence type="ECO:0000256" key="3">
    <source>
        <dbReference type="SAM" id="MobiDB-lite"/>
    </source>
</evidence>
<accession>A0A6A5WA64</accession>
<organism evidence="5 6">
    <name type="scientific">Amniculicola lignicola CBS 123094</name>
    <dbReference type="NCBI Taxonomy" id="1392246"/>
    <lineage>
        <taxon>Eukaryota</taxon>
        <taxon>Fungi</taxon>
        <taxon>Dikarya</taxon>
        <taxon>Ascomycota</taxon>
        <taxon>Pezizomycotina</taxon>
        <taxon>Dothideomycetes</taxon>
        <taxon>Pleosporomycetidae</taxon>
        <taxon>Pleosporales</taxon>
        <taxon>Amniculicolaceae</taxon>
        <taxon>Amniculicola</taxon>
    </lineage>
</organism>
<dbReference type="SMART" id="SM00160">
    <property type="entry name" value="RanBD"/>
    <property type="match status" value="1"/>
</dbReference>
<feature type="region of interest" description="Disordered" evidence="3">
    <location>
        <begin position="190"/>
        <end position="289"/>
    </location>
</feature>
<dbReference type="Gene3D" id="2.30.29.30">
    <property type="entry name" value="Pleckstrin-homology domain (PH domain)/Phosphotyrosine-binding domain (PTB)"/>
    <property type="match status" value="1"/>
</dbReference>
<reference evidence="5" key="1">
    <citation type="journal article" date="2020" name="Stud. Mycol.">
        <title>101 Dothideomycetes genomes: a test case for predicting lifestyles and emergence of pathogens.</title>
        <authorList>
            <person name="Haridas S."/>
            <person name="Albert R."/>
            <person name="Binder M."/>
            <person name="Bloem J."/>
            <person name="Labutti K."/>
            <person name="Salamov A."/>
            <person name="Andreopoulos B."/>
            <person name="Baker S."/>
            <person name="Barry K."/>
            <person name="Bills G."/>
            <person name="Bluhm B."/>
            <person name="Cannon C."/>
            <person name="Castanera R."/>
            <person name="Culley D."/>
            <person name="Daum C."/>
            <person name="Ezra D."/>
            <person name="Gonzalez J."/>
            <person name="Henrissat B."/>
            <person name="Kuo A."/>
            <person name="Liang C."/>
            <person name="Lipzen A."/>
            <person name="Lutzoni F."/>
            <person name="Magnuson J."/>
            <person name="Mondo S."/>
            <person name="Nolan M."/>
            <person name="Ohm R."/>
            <person name="Pangilinan J."/>
            <person name="Park H.-J."/>
            <person name="Ramirez L."/>
            <person name="Alfaro M."/>
            <person name="Sun H."/>
            <person name="Tritt A."/>
            <person name="Yoshinaga Y."/>
            <person name="Zwiers L.-H."/>
            <person name="Turgeon B."/>
            <person name="Goodwin S."/>
            <person name="Spatafora J."/>
            <person name="Crous P."/>
            <person name="Grigoriev I."/>
        </authorList>
    </citation>
    <scope>NUCLEOTIDE SEQUENCE</scope>
    <source>
        <strain evidence="5">CBS 123094</strain>
    </source>
</reference>
<dbReference type="Pfam" id="PF00638">
    <property type="entry name" value="Ran_BP1"/>
    <property type="match status" value="1"/>
</dbReference>
<evidence type="ECO:0000313" key="5">
    <source>
        <dbReference type="EMBL" id="KAF1998790.1"/>
    </source>
</evidence>
<keyword evidence="6" id="KW-1185">Reference proteome</keyword>
<dbReference type="PANTHER" id="PTHR23138">
    <property type="entry name" value="RAN BINDING PROTEIN"/>
    <property type="match status" value="1"/>
</dbReference>
<feature type="compositionally biased region" description="Low complexity" evidence="3">
    <location>
        <begin position="132"/>
        <end position="152"/>
    </location>
</feature>
<feature type="compositionally biased region" description="Low complexity" evidence="3">
    <location>
        <begin position="23"/>
        <end position="36"/>
    </location>
</feature>
<feature type="region of interest" description="Disordered" evidence="3">
    <location>
        <begin position="1"/>
        <end position="120"/>
    </location>
</feature>
<dbReference type="OrthoDB" id="185618at2759"/>
<dbReference type="SUPFAM" id="SSF50729">
    <property type="entry name" value="PH domain-like"/>
    <property type="match status" value="1"/>
</dbReference>
<sequence>MSESPNRDLQPNGELDVDIHDGSSTPSKAPTSPTRSDSSEKEKSDEPQSASVNGADSRPETALSDSGRHATKRPRDDEDAEAEPTKTKQTKATESSDDEVPETTKKMKETKVTEAPPESKFKASGFSAFASASASPFGAGSGSLSSFASPKKPTSVFAAKPEAGNELKTSQASETTSSSAFKSSGFSAFASASASPFGGAASSKLSSFASPAGSSFAAPSSPDKKPVPSTSVFGSSSSGGFASLGLSDKPAKPFGAPGEAKKDKEDDADEDSEPSTPAAHITTGEEDETAAWSGRAKIYVLEGEKDKKAWKERGNGTLKLNVKDDDEGTRKLRLVLRVEGTHRVALNVGITKAMKFGTIEGKCPLDGKIMFSVPLKEDEIASYILRMKGPLAEDLWKSVKKLQDEL</sequence>
<feature type="region of interest" description="Disordered" evidence="3">
    <location>
        <begin position="132"/>
        <end position="177"/>
    </location>
</feature>
<dbReference type="AlphaFoldDB" id="A0A6A5WA64"/>
<protein>
    <submittedName>
        <fullName evidence="5">PH domain-like protein</fullName>
    </submittedName>
</protein>
<evidence type="ECO:0000256" key="1">
    <source>
        <dbReference type="ARBA" id="ARBA00004123"/>
    </source>
</evidence>
<name>A0A6A5WA64_9PLEO</name>
<feature type="domain" description="RanBD1" evidence="4">
    <location>
        <begin position="274"/>
        <end position="356"/>
    </location>
</feature>
<evidence type="ECO:0000313" key="6">
    <source>
        <dbReference type="Proteomes" id="UP000799779"/>
    </source>
</evidence>
<dbReference type="InterPro" id="IPR011993">
    <property type="entry name" value="PH-like_dom_sf"/>
</dbReference>
<evidence type="ECO:0000259" key="4">
    <source>
        <dbReference type="PROSITE" id="PS50196"/>
    </source>
</evidence>
<dbReference type="PROSITE" id="PS50196">
    <property type="entry name" value="RANBD1"/>
    <property type="match status" value="1"/>
</dbReference>
<gene>
    <name evidence="5" type="ORF">P154DRAFT_244384</name>
</gene>
<dbReference type="Proteomes" id="UP000799779">
    <property type="component" value="Unassembled WGS sequence"/>
</dbReference>
<dbReference type="GO" id="GO:0005634">
    <property type="term" value="C:nucleus"/>
    <property type="evidence" value="ECO:0007669"/>
    <property type="project" value="UniProtKB-SubCell"/>
</dbReference>
<feature type="compositionally biased region" description="Basic and acidic residues" evidence="3">
    <location>
        <begin position="102"/>
        <end position="120"/>
    </location>
</feature>
<feature type="compositionally biased region" description="Low complexity" evidence="3">
    <location>
        <begin position="190"/>
        <end position="247"/>
    </location>
</feature>
<dbReference type="EMBL" id="ML977601">
    <property type="protein sequence ID" value="KAF1998790.1"/>
    <property type="molecule type" value="Genomic_DNA"/>
</dbReference>
<feature type="compositionally biased region" description="Basic and acidic residues" evidence="3">
    <location>
        <begin position="37"/>
        <end position="46"/>
    </location>
</feature>
<dbReference type="InterPro" id="IPR000156">
    <property type="entry name" value="Ran_bind_dom"/>
</dbReference>
<proteinExistence type="predicted"/>
<keyword evidence="2" id="KW-0539">Nucleus</keyword>
<evidence type="ECO:0000256" key="2">
    <source>
        <dbReference type="ARBA" id="ARBA00023242"/>
    </source>
</evidence>
<dbReference type="InterPro" id="IPR045255">
    <property type="entry name" value="RanBP1-like"/>
</dbReference>